<proteinExistence type="predicted"/>
<keyword evidence="3 7" id="KW-0732">Signal</keyword>
<keyword evidence="4" id="KW-0572">Peptidoglycan-anchor</keyword>
<keyword evidence="6" id="KW-1133">Transmembrane helix</keyword>
<keyword evidence="6" id="KW-0472">Membrane</keyword>
<reference evidence="9 10" key="1">
    <citation type="submission" date="2018-03" db="EMBL/GenBank/DDBJ databases">
        <title>Genome sequencing of Weissella confusa isolates.</title>
        <authorList>
            <person name="Kajala I."/>
            <person name="Baruah R."/>
            <person name="Bergsveinson J."/>
            <person name="Juvonen R."/>
            <person name="Ziola B."/>
        </authorList>
    </citation>
    <scope>NUCLEOTIDE SEQUENCE [LARGE SCALE GENOMIC DNA]</scope>
    <source>
        <strain evidence="9 10">VTT E-062653</strain>
    </source>
</reference>
<evidence type="ECO:0000313" key="10">
    <source>
        <dbReference type="Proteomes" id="UP000297646"/>
    </source>
</evidence>
<comment type="subcellular location">
    <subcellularLocation>
        <location evidence="1">Secreted</location>
        <location evidence="1">Cell wall</location>
        <topology evidence="1">Peptidoglycan-anchor</topology>
    </subcellularLocation>
</comment>
<dbReference type="PANTHER" id="PTHR37824:SF1">
    <property type="entry name" value="IRON-REGULATED SURFACE DETERMINANT PROTEIN C"/>
    <property type="match status" value="1"/>
</dbReference>
<dbReference type="Pfam" id="PF05031">
    <property type="entry name" value="NEAT"/>
    <property type="match status" value="1"/>
</dbReference>
<dbReference type="OrthoDB" id="2329522at2"/>
<dbReference type="CDD" id="cd06920">
    <property type="entry name" value="NEAT"/>
    <property type="match status" value="1"/>
</dbReference>
<dbReference type="PROSITE" id="PS50978">
    <property type="entry name" value="NEAT"/>
    <property type="match status" value="1"/>
</dbReference>
<evidence type="ECO:0000256" key="2">
    <source>
        <dbReference type="ARBA" id="ARBA00022512"/>
    </source>
</evidence>
<dbReference type="InterPro" id="IPR050436">
    <property type="entry name" value="IsdA"/>
</dbReference>
<comment type="caution">
    <text evidence="9">The sequence shown here is derived from an EMBL/GenBank/DDBJ whole genome shotgun (WGS) entry which is preliminary data.</text>
</comment>
<evidence type="ECO:0000256" key="7">
    <source>
        <dbReference type="SAM" id="SignalP"/>
    </source>
</evidence>
<feature type="region of interest" description="Disordered" evidence="5">
    <location>
        <begin position="161"/>
        <end position="229"/>
    </location>
</feature>
<dbReference type="SUPFAM" id="SSF158911">
    <property type="entry name" value="NEAT domain-like"/>
    <property type="match status" value="1"/>
</dbReference>
<feature type="chain" id="PRO_5021404246" description="NEAT domain-containing protein" evidence="7">
    <location>
        <begin position="26"/>
        <end position="260"/>
    </location>
</feature>
<dbReference type="PANTHER" id="PTHR37824">
    <property type="entry name" value="IRON-REGULATED SURFACE DETERMINANT PROTEIN C"/>
    <property type="match status" value="1"/>
</dbReference>
<dbReference type="RefSeq" id="WP_135517862.1">
    <property type="nucleotide sequence ID" value="NZ_PVSN01000001.1"/>
</dbReference>
<dbReference type="Gene3D" id="2.60.40.1850">
    <property type="match status" value="1"/>
</dbReference>
<accession>A0A4Z0S6A3</accession>
<feature type="compositionally biased region" description="Low complexity" evidence="5">
    <location>
        <begin position="161"/>
        <end position="208"/>
    </location>
</feature>
<feature type="compositionally biased region" description="Basic and acidic residues" evidence="5">
    <location>
        <begin position="209"/>
        <end position="221"/>
    </location>
</feature>
<organism evidence="9 10">
    <name type="scientific">Weissella confusa</name>
    <name type="common">Lactobacillus confusus</name>
    <dbReference type="NCBI Taxonomy" id="1583"/>
    <lineage>
        <taxon>Bacteria</taxon>
        <taxon>Bacillati</taxon>
        <taxon>Bacillota</taxon>
        <taxon>Bacilli</taxon>
        <taxon>Lactobacillales</taxon>
        <taxon>Lactobacillaceae</taxon>
        <taxon>Weissella</taxon>
    </lineage>
</organism>
<keyword evidence="2" id="KW-0134">Cell wall</keyword>
<evidence type="ECO:0000256" key="3">
    <source>
        <dbReference type="ARBA" id="ARBA00022729"/>
    </source>
</evidence>
<sequence length="260" mass="26742">MIKKILITVALSLTTILTPTYFVSADSYTVPMQVLENGTNKTSYAAAYFAGSATVTPSDNGYSITSTITTDTSLGNYPVQMLSVDGGGVSIAKSQAGNNQTITYTFRTNDLSARHNANIRVDVDNINYHHNYTVGLVVDGSTVPAPQQATVASSSVAQHSATTSSASSTSTQSSVTSESVSTDSSAITSNNASSTTSTSSEVSTSANVSDKKKVPVTKKEVTPQTDTATSETPLPIAAIIGGGLVIGIAGAVALNLLKKK</sequence>
<dbReference type="AlphaFoldDB" id="A0A4Z0S6A3"/>
<feature type="signal peptide" evidence="7">
    <location>
        <begin position="1"/>
        <end position="25"/>
    </location>
</feature>
<dbReference type="InterPro" id="IPR006635">
    <property type="entry name" value="NEAT_dom"/>
</dbReference>
<gene>
    <name evidence="9" type="ORF">C6P11_00030</name>
</gene>
<evidence type="ECO:0000313" key="9">
    <source>
        <dbReference type="EMBL" id="TGE76118.1"/>
    </source>
</evidence>
<keyword evidence="2" id="KW-0964">Secreted</keyword>
<evidence type="ECO:0000259" key="8">
    <source>
        <dbReference type="PROSITE" id="PS50978"/>
    </source>
</evidence>
<dbReference type="EMBL" id="PVSN01000001">
    <property type="protein sequence ID" value="TGE76118.1"/>
    <property type="molecule type" value="Genomic_DNA"/>
</dbReference>
<protein>
    <recommendedName>
        <fullName evidence="8">NEAT domain-containing protein</fullName>
    </recommendedName>
</protein>
<evidence type="ECO:0000256" key="5">
    <source>
        <dbReference type="SAM" id="MobiDB-lite"/>
    </source>
</evidence>
<feature type="transmembrane region" description="Helical" evidence="6">
    <location>
        <begin position="234"/>
        <end position="257"/>
    </location>
</feature>
<name>A0A4Z0S6A3_WEICO</name>
<dbReference type="InterPro" id="IPR037250">
    <property type="entry name" value="NEAT_dom_sf"/>
</dbReference>
<feature type="domain" description="NEAT" evidence="8">
    <location>
        <begin position="23"/>
        <end position="146"/>
    </location>
</feature>
<evidence type="ECO:0000256" key="6">
    <source>
        <dbReference type="SAM" id="Phobius"/>
    </source>
</evidence>
<dbReference type="Proteomes" id="UP000297646">
    <property type="component" value="Unassembled WGS sequence"/>
</dbReference>
<keyword evidence="6" id="KW-0812">Transmembrane</keyword>
<dbReference type="SMART" id="SM00725">
    <property type="entry name" value="NEAT"/>
    <property type="match status" value="1"/>
</dbReference>
<evidence type="ECO:0000256" key="4">
    <source>
        <dbReference type="ARBA" id="ARBA00023088"/>
    </source>
</evidence>
<evidence type="ECO:0000256" key="1">
    <source>
        <dbReference type="ARBA" id="ARBA00004168"/>
    </source>
</evidence>